<accession>A0A517NV50</accession>
<dbReference type="Pfam" id="PF20461">
    <property type="entry name" value="DUF6714"/>
    <property type="match status" value="1"/>
</dbReference>
<keyword evidence="2" id="KW-1185">Reference proteome</keyword>
<dbReference type="AlphaFoldDB" id="A0A517NV50"/>
<dbReference type="RefSeq" id="WP_145418726.1">
    <property type="nucleotide sequence ID" value="NZ_CP036526.1"/>
</dbReference>
<evidence type="ECO:0000313" key="2">
    <source>
        <dbReference type="Proteomes" id="UP000319817"/>
    </source>
</evidence>
<dbReference type="EMBL" id="CP036526">
    <property type="protein sequence ID" value="QDT10997.1"/>
    <property type="molecule type" value="Genomic_DNA"/>
</dbReference>
<organism evidence="1 2">
    <name type="scientific">Stieleria marina</name>
    <dbReference type="NCBI Taxonomy" id="1930275"/>
    <lineage>
        <taxon>Bacteria</taxon>
        <taxon>Pseudomonadati</taxon>
        <taxon>Planctomycetota</taxon>
        <taxon>Planctomycetia</taxon>
        <taxon>Pirellulales</taxon>
        <taxon>Pirellulaceae</taxon>
        <taxon>Stieleria</taxon>
    </lineage>
</organism>
<name>A0A517NV50_9BACT</name>
<protein>
    <submittedName>
        <fullName evidence="1">Uncharacterized protein</fullName>
    </submittedName>
</protein>
<sequence>MVRKNQSLIAKIDAAFDGVVLGSGVSLRESVAIDHHECFESRESARKPDEKHDWRILVNNPVLLRTHGTGGPIFMDPRGFIFYLPAYLTTVLTDVDGEAIDYTDAFDSVMERLVDLSSRGKAKFAMLSDEQRDIVGQTLRYLVSAWELDDHELAIAIDTYWLDSTE</sequence>
<reference evidence="1 2" key="1">
    <citation type="submission" date="2019-02" db="EMBL/GenBank/DDBJ databases">
        <title>Deep-cultivation of Planctomycetes and their phenomic and genomic characterization uncovers novel biology.</title>
        <authorList>
            <person name="Wiegand S."/>
            <person name="Jogler M."/>
            <person name="Boedeker C."/>
            <person name="Pinto D."/>
            <person name="Vollmers J."/>
            <person name="Rivas-Marin E."/>
            <person name="Kohn T."/>
            <person name="Peeters S.H."/>
            <person name="Heuer A."/>
            <person name="Rast P."/>
            <person name="Oberbeckmann S."/>
            <person name="Bunk B."/>
            <person name="Jeske O."/>
            <person name="Meyerdierks A."/>
            <person name="Storesund J.E."/>
            <person name="Kallscheuer N."/>
            <person name="Luecker S."/>
            <person name="Lage O.M."/>
            <person name="Pohl T."/>
            <person name="Merkel B.J."/>
            <person name="Hornburger P."/>
            <person name="Mueller R.-W."/>
            <person name="Bruemmer F."/>
            <person name="Labrenz M."/>
            <person name="Spormann A.M."/>
            <person name="Op den Camp H."/>
            <person name="Overmann J."/>
            <person name="Amann R."/>
            <person name="Jetten M.S.M."/>
            <person name="Mascher T."/>
            <person name="Medema M.H."/>
            <person name="Devos D.P."/>
            <person name="Kaster A.-K."/>
            <person name="Ovreas L."/>
            <person name="Rohde M."/>
            <person name="Galperin M.Y."/>
            <person name="Jogler C."/>
        </authorList>
    </citation>
    <scope>NUCLEOTIDE SEQUENCE [LARGE SCALE GENOMIC DNA]</scope>
    <source>
        <strain evidence="1 2">K23_9</strain>
    </source>
</reference>
<gene>
    <name evidence="1" type="ORF">K239x_29900</name>
</gene>
<evidence type="ECO:0000313" key="1">
    <source>
        <dbReference type="EMBL" id="QDT10997.1"/>
    </source>
</evidence>
<dbReference type="InterPro" id="IPR046560">
    <property type="entry name" value="DUF6714"/>
</dbReference>
<proteinExistence type="predicted"/>
<dbReference type="Proteomes" id="UP000319817">
    <property type="component" value="Chromosome"/>
</dbReference>
<dbReference type="OrthoDB" id="197790at2"/>